<protein>
    <submittedName>
        <fullName evidence="1">Uncharacterized protein</fullName>
    </submittedName>
</protein>
<dbReference type="EMBL" id="BMAT01011096">
    <property type="protein sequence ID" value="GFR66799.1"/>
    <property type="molecule type" value="Genomic_DNA"/>
</dbReference>
<proteinExistence type="predicted"/>
<organism evidence="1 2">
    <name type="scientific">Elysia marginata</name>
    <dbReference type="NCBI Taxonomy" id="1093978"/>
    <lineage>
        <taxon>Eukaryota</taxon>
        <taxon>Metazoa</taxon>
        <taxon>Spiralia</taxon>
        <taxon>Lophotrochozoa</taxon>
        <taxon>Mollusca</taxon>
        <taxon>Gastropoda</taxon>
        <taxon>Heterobranchia</taxon>
        <taxon>Euthyneura</taxon>
        <taxon>Panpulmonata</taxon>
        <taxon>Sacoglossa</taxon>
        <taxon>Placobranchoidea</taxon>
        <taxon>Plakobranchidae</taxon>
        <taxon>Elysia</taxon>
    </lineage>
</organism>
<keyword evidence="2" id="KW-1185">Reference proteome</keyword>
<name>A0AAV4F1B5_9GAST</name>
<evidence type="ECO:0000313" key="1">
    <source>
        <dbReference type="EMBL" id="GFR66799.1"/>
    </source>
</evidence>
<sequence>MKSLTDGTKAENFQNLDLRKPQLLTAGLRINPFSANCRKGRSFNKASPPQHWNAKLALREAKANRNKSIHVECLGVQHRDMTERVYGGVLSGAAYQSRPDCTKHCRHCQAA</sequence>
<comment type="caution">
    <text evidence="1">The sequence shown here is derived from an EMBL/GenBank/DDBJ whole genome shotgun (WGS) entry which is preliminary data.</text>
</comment>
<dbReference type="AlphaFoldDB" id="A0AAV4F1B5"/>
<accession>A0AAV4F1B5</accession>
<reference evidence="1 2" key="1">
    <citation type="journal article" date="2021" name="Elife">
        <title>Chloroplast acquisition without the gene transfer in kleptoplastic sea slugs, Plakobranchus ocellatus.</title>
        <authorList>
            <person name="Maeda T."/>
            <person name="Takahashi S."/>
            <person name="Yoshida T."/>
            <person name="Shimamura S."/>
            <person name="Takaki Y."/>
            <person name="Nagai Y."/>
            <person name="Toyoda A."/>
            <person name="Suzuki Y."/>
            <person name="Arimoto A."/>
            <person name="Ishii H."/>
            <person name="Satoh N."/>
            <person name="Nishiyama T."/>
            <person name="Hasebe M."/>
            <person name="Maruyama T."/>
            <person name="Minagawa J."/>
            <person name="Obokata J."/>
            <person name="Shigenobu S."/>
        </authorList>
    </citation>
    <scope>NUCLEOTIDE SEQUENCE [LARGE SCALE GENOMIC DNA]</scope>
</reference>
<dbReference type="Proteomes" id="UP000762676">
    <property type="component" value="Unassembled WGS sequence"/>
</dbReference>
<gene>
    <name evidence="1" type="ORF">ElyMa_005568200</name>
</gene>
<evidence type="ECO:0000313" key="2">
    <source>
        <dbReference type="Proteomes" id="UP000762676"/>
    </source>
</evidence>